<dbReference type="Proteomes" id="UP000285405">
    <property type="component" value="Unassembled WGS sequence"/>
</dbReference>
<evidence type="ECO:0000256" key="3">
    <source>
        <dbReference type="RuleBase" id="RU361235"/>
    </source>
</evidence>
<feature type="non-terminal residue" evidence="5">
    <location>
        <position position="1"/>
    </location>
</feature>
<name>A0A420J4M1_9PEZI</name>
<reference evidence="5 6" key="1">
    <citation type="journal article" date="2018" name="BMC Genomics">
        <title>Comparative genome analyses reveal sequence features reflecting distinct modes of host-adaptation between dicot and monocot powdery mildew.</title>
        <authorList>
            <person name="Wu Y."/>
            <person name="Ma X."/>
            <person name="Pan Z."/>
            <person name="Kale S.D."/>
            <person name="Song Y."/>
            <person name="King H."/>
            <person name="Zhang Q."/>
            <person name="Presley C."/>
            <person name="Deng X."/>
            <person name="Wei C.I."/>
            <person name="Xiao S."/>
        </authorList>
    </citation>
    <scope>NUCLEOTIDE SEQUENCE [LARGE SCALE GENOMIC DNA]</scope>
    <source>
        <strain evidence="5">UCSC1</strain>
    </source>
</reference>
<protein>
    <recommendedName>
        <fullName evidence="3">Carboxylic ester hydrolase</fullName>
        <ecNumber evidence="3">3.1.1.-</ecNumber>
    </recommendedName>
</protein>
<dbReference type="GO" id="GO:0016787">
    <property type="term" value="F:hydrolase activity"/>
    <property type="evidence" value="ECO:0007669"/>
    <property type="project" value="UniProtKB-KW"/>
</dbReference>
<dbReference type="EC" id="3.1.1.-" evidence="3"/>
<dbReference type="PROSITE" id="PS00122">
    <property type="entry name" value="CARBOXYLESTERASE_B_1"/>
    <property type="match status" value="1"/>
</dbReference>
<feature type="non-terminal residue" evidence="5">
    <location>
        <position position="209"/>
    </location>
</feature>
<keyword evidence="2 3" id="KW-0378">Hydrolase</keyword>
<dbReference type="SUPFAM" id="SSF53474">
    <property type="entry name" value="alpha/beta-Hydrolases"/>
    <property type="match status" value="1"/>
</dbReference>
<evidence type="ECO:0000256" key="1">
    <source>
        <dbReference type="ARBA" id="ARBA00005964"/>
    </source>
</evidence>
<feature type="domain" description="Carboxylesterase type B" evidence="4">
    <location>
        <begin position="1"/>
        <end position="209"/>
    </location>
</feature>
<comment type="caution">
    <text evidence="5">The sequence shown here is derived from an EMBL/GenBank/DDBJ whole genome shotgun (WGS) entry which is preliminary data.</text>
</comment>
<evidence type="ECO:0000313" key="5">
    <source>
        <dbReference type="EMBL" id="RKF81721.1"/>
    </source>
</evidence>
<proteinExistence type="inferred from homology"/>
<dbReference type="AlphaFoldDB" id="A0A420J4M1"/>
<dbReference type="Gene3D" id="3.40.50.1820">
    <property type="entry name" value="alpha/beta hydrolase"/>
    <property type="match status" value="1"/>
</dbReference>
<comment type="similarity">
    <text evidence="1 3">Belongs to the type-B carboxylesterase/lipase family.</text>
</comment>
<sequence>EDCLFLNIFAPANATSESRLPVWFFIPRGGYSVNSDPNCNTTELIKQSGGNIILVQTSYRVSAFGFLASEKIRENGELNVGFLDQRKSLEWVQKHISKFGGDPSRVVIHGDSAGAGSVALQLVAYSGRDDGLFKSAILESVFFPTQRKFVDCEFQYDNFVSLSNCSTSNDSLNCLRNASVSVLKAANSQPIPFPNATVPAFFPYAPCVD</sequence>
<dbReference type="InterPro" id="IPR019819">
    <property type="entry name" value="Carboxylesterase_B_CS"/>
</dbReference>
<dbReference type="InterPro" id="IPR050309">
    <property type="entry name" value="Type-B_Carboxylest/Lipase"/>
</dbReference>
<dbReference type="PANTHER" id="PTHR11559">
    <property type="entry name" value="CARBOXYLESTERASE"/>
    <property type="match status" value="1"/>
</dbReference>
<dbReference type="InterPro" id="IPR002018">
    <property type="entry name" value="CarbesteraseB"/>
</dbReference>
<dbReference type="InterPro" id="IPR029058">
    <property type="entry name" value="AB_hydrolase_fold"/>
</dbReference>
<dbReference type="Pfam" id="PF00135">
    <property type="entry name" value="COesterase"/>
    <property type="match status" value="1"/>
</dbReference>
<dbReference type="InterPro" id="IPR019826">
    <property type="entry name" value="Carboxylesterase_B_AS"/>
</dbReference>
<dbReference type="EMBL" id="MCBR01002297">
    <property type="protein sequence ID" value="RKF81721.1"/>
    <property type="molecule type" value="Genomic_DNA"/>
</dbReference>
<gene>
    <name evidence="5" type="ORF">GcC1_022024</name>
</gene>
<evidence type="ECO:0000313" key="6">
    <source>
        <dbReference type="Proteomes" id="UP000285405"/>
    </source>
</evidence>
<accession>A0A420J4M1</accession>
<dbReference type="PROSITE" id="PS00941">
    <property type="entry name" value="CARBOXYLESTERASE_B_2"/>
    <property type="match status" value="1"/>
</dbReference>
<organism evidence="5 6">
    <name type="scientific">Golovinomyces cichoracearum</name>
    <dbReference type="NCBI Taxonomy" id="62708"/>
    <lineage>
        <taxon>Eukaryota</taxon>
        <taxon>Fungi</taxon>
        <taxon>Dikarya</taxon>
        <taxon>Ascomycota</taxon>
        <taxon>Pezizomycotina</taxon>
        <taxon>Leotiomycetes</taxon>
        <taxon>Erysiphales</taxon>
        <taxon>Erysiphaceae</taxon>
        <taxon>Golovinomyces</taxon>
    </lineage>
</organism>
<evidence type="ECO:0000256" key="2">
    <source>
        <dbReference type="ARBA" id="ARBA00022801"/>
    </source>
</evidence>
<dbReference type="OrthoDB" id="408631at2759"/>
<evidence type="ECO:0000259" key="4">
    <source>
        <dbReference type="Pfam" id="PF00135"/>
    </source>
</evidence>